<dbReference type="AlphaFoldDB" id="A0A2Z4U8B0"/>
<feature type="DNA-binding region" description="OmpR/PhoB-type" evidence="2">
    <location>
        <begin position="17"/>
        <end position="116"/>
    </location>
</feature>
<dbReference type="RefSeq" id="WP_111918303.1">
    <property type="nucleotide sequence ID" value="NZ_CAUWHR010000018.1"/>
</dbReference>
<dbReference type="InterPro" id="IPR001867">
    <property type="entry name" value="OmpR/PhoB-type_DNA-bd"/>
</dbReference>
<dbReference type="GO" id="GO:0000160">
    <property type="term" value="P:phosphorelay signal transduction system"/>
    <property type="evidence" value="ECO:0007669"/>
    <property type="project" value="InterPro"/>
</dbReference>
<sequence length="116" mass="13695">MKKENMVQTNQGDTGSENWIAVDNIRISQKYNKIYVDNLEVFFPDLEYRLLLLMIQHCNETLSVKYLFENIWGSPFVYSSIAEVRECMCRLSYKVDRNNTGSPHIKTVKEQGYRFV</sequence>
<dbReference type="SUPFAM" id="SSF46894">
    <property type="entry name" value="C-terminal effector domain of the bipartite response regulators"/>
    <property type="match status" value="1"/>
</dbReference>
<dbReference type="KEGG" id="blau:DQQ01_03015"/>
<dbReference type="EMBL" id="CP030280">
    <property type="protein sequence ID" value="AWY97295.1"/>
    <property type="molecule type" value="Genomic_DNA"/>
</dbReference>
<dbReference type="GO" id="GO:0006355">
    <property type="term" value="P:regulation of DNA-templated transcription"/>
    <property type="evidence" value="ECO:0007669"/>
    <property type="project" value="InterPro"/>
</dbReference>
<dbReference type="Proteomes" id="UP000250003">
    <property type="component" value="Chromosome"/>
</dbReference>
<dbReference type="SMART" id="SM00862">
    <property type="entry name" value="Trans_reg_C"/>
    <property type="match status" value="1"/>
</dbReference>
<accession>A0A2Z4U8B0</accession>
<evidence type="ECO:0000259" key="3">
    <source>
        <dbReference type="PROSITE" id="PS51755"/>
    </source>
</evidence>
<organism evidence="4 5">
    <name type="scientific">Blautia argi</name>
    <dbReference type="NCBI Taxonomy" id="1912897"/>
    <lineage>
        <taxon>Bacteria</taxon>
        <taxon>Bacillati</taxon>
        <taxon>Bacillota</taxon>
        <taxon>Clostridia</taxon>
        <taxon>Lachnospirales</taxon>
        <taxon>Lachnospiraceae</taxon>
        <taxon>Blautia</taxon>
    </lineage>
</organism>
<dbReference type="Gene3D" id="1.10.10.10">
    <property type="entry name" value="Winged helix-like DNA-binding domain superfamily/Winged helix DNA-binding domain"/>
    <property type="match status" value="1"/>
</dbReference>
<name>A0A2Z4U8B0_9FIRM</name>
<feature type="domain" description="OmpR/PhoB-type" evidence="3">
    <location>
        <begin position="17"/>
        <end position="116"/>
    </location>
</feature>
<dbReference type="Pfam" id="PF00486">
    <property type="entry name" value="Trans_reg_C"/>
    <property type="match status" value="1"/>
</dbReference>
<dbReference type="InterPro" id="IPR036388">
    <property type="entry name" value="WH-like_DNA-bd_sf"/>
</dbReference>
<dbReference type="CDD" id="cd00383">
    <property type="entry name" value="trans_reg_C"/>
    <property type="match status" value="1"/>
</dbReference>
<evidence type="ECO:0000313" key="5">
    <source>
        <dbReference type="Proteomes" id="UP000250003"/>
    </source>
</evidence>
<dbReference type="PROSITE" id="PS51755">
    <property type="entry name" value="OMPR_PHOB"/>
    <property type="match status" value="1"/>
</dbReference>
<evidence type="ECO:0000256" key="1">
    <source>
        <dbReference type="ARBA" id="ARBA00023125"/>
    </source>
</evidence>
<gene>
    <name evidence="4" type="ORF">DQQ01_03015</name>
</gene>
<dbReference type="InterPro" id="IPR016032">
    <property type="entry name" value="Sig_transdc_resp-reg_C-effctor"/>
</dbReference>
<proteinExistence type="predicted"/>
<reference evidence="5" key="1">
    <citation type="submission" date="2018-06" db="EMBL/GenBank/DDBJ databases">
        <title>Description of Blautia argi sp. nov., a new anaerobic isolated from dog feces.</title>
        <authorList>
            <person name="Chang Y.-H."/>
            <person name="Paek J."/>
            <person name="Shin Y."/>
        </authorList>
    </citation>
    <scope>NUCLEOTIDE SEQUENCE [LARGE SCALE GENOMIC DNA]</scope>
    <source>
        <strain evidence="5">KCTC 15426</strain>
    </source>
</reference>
<protein>
    <recommendedName>
        <fullName evidence="3">OmpR/PhoB-type domain-containing protein</fullName>
    </recommendedName>
</protein>
<keyword evidence="5" id="KW-1185">Reference proteome</keyword>
<evidence type="ECO:0000313" key="4">
    <source>
        <dbReference type="EMBL" id="AWY97295.1"/>
    </source>
</evidence>
<evidence type="ECO:0000256" key="2">
    <source>
        <dbReference type="PROSITE-ProRule" id="PRU01091"/>
    </source>
</evidence>
<keyword evidence="1 2" id="KW-0238">DNA-binding</keyword>
<dbReference type="GO" id="GO:0003677">
    <property type="term" value="F:DNA binding"/>
    <property type="evidence" value="ECO:0007669"/>
    <property type="project" value="UniProtKB-UniRule"/>
</dbReference>